<dbReference type="EMBL" id="CP133616">
    <property type="protein sequence ID" value="WMV28347.1"/>
    <property type="molecule type" value="Genomic_DNA"/>
</dbReference>
<name>A0AAF0QQJ7_SOLVR</name>
<proteinExistence type="predicted"/>
<dbReference type="AlphaFoldDB" id="A0AAF0QQJ7"/>
<accession>A0AAF0QQJ7</accession>
<evidence type="ECO:0000313" key="1">
    <source>
        <dbReference type="EMBL" id="WMV28347.1"/>
    </source>
</evidence>
<protein>
    <submittedName>
        <fullName evidence="1">Uncharacterized protein</fullName>
    </submittedName>
</protein>
<keyword evidence="2" id="KW-1185">Reference proteome</keyword>
<gene>
    <name evidence="1" type="ORF">MTR67_021732</name>
</gene>
<dbReference type="Proteomes" id="UP001234989">
    <property type="component" value="Chromosome 5"/>
</dbReference>
<evidence type="ECO:0000313" key="2">
    <source>
        <dbReference type="Proteomes" id="UP001234989"/>
    </source>
</evidence>
<organism evidence="1 2">
    <name type="scientific">Solanum verrucosum</name>
    <dbReference type="NCBI Taxonomy" id="315347"/>
    <lineage>
        <taxon>Eukaryota</taxon>
        <taxon>Viridiplantae</taxon>
        <taxon>Streptophyta</taxon>
        <taxon>Embryophyta</taxon>
        <taxon>Tracheophyta</taxon>
        <taxon>Spermatophyta</taxon>
        <taxon>Magnoliopsida</taxon>
        <taxon>eudicotyledons</taxon>
        <taxon>Gunneridae</taxon>
        <taxon>Pentapetalae</taxon>
        <taxon>asterids</taxon>
        <taxon>lamiids</taxon>
        <taxon>Solanales</taxon>
        <taxon>Solanaceae</taxon>
        <taxon>Solanoideae</taxon>
        <taxon>Solaneae</taxon>
        <taxon>Solanum</taxon>
    </lineage>
</organism>
<reference evidence="1" key="1">
    <citation type="submission" date="2023-08" db="EMBL/GenBank/DDBJ databases">
        <title>A de novo genome assembly of Solanum verrucosum Schlechtendal, a Mexican diploid species geographically isolated from the other diploid A-genome species in potato relatives.</title>
        <authorList>
            <person name="Hosaka K."/>
        </authorList>
    </citation>
    <scope>NUCLEOTIDE SEQUENCE</scope>
    <source>
        <tissue evidence="1">Young leaves</tissue>
    </source>
</reference>
<sequence length="115" mass="13448">MQATQMCYVPYPSKKKDKIDWLAVLKVVELPDEEVGPTPELNVPFQVDEVEVHEIDMNVSVDEEILLHDLNGGVLEWKNPLMGYIQSIMKSLENLQRRSMNLKKLRRMRKNLKKI</sequence>